<dbReference type="InterPro" id="IPR036291">
    <property type="entry name" value="NAD(P)-bd_dom_sf"/>
</dbReference>
<comment type="catalytic activity">
    <reaction evidence="8">
        <text>(3R)-1,4-thiomorpholine-3-carboxylate + NAD(+) = 3,4-dehydrothiomorpholine-3-carboxylate + NADH + 2 H(+)</text>
        <dbReference type="Rhea" id="RHEA:12504"/>
        <dbReference type="ChEBI" id="CHEBI:15378"/>
        <dbReference type="ChEBI" id="CHEBI:57540"/>
        <dbReference type="ChEBI" id="CHEBI:57945"/>
        <dbReference type="ChEBI" id="CHEBI:58517"/>
        <dbReference type="ChEBI" id="CHEBI:176873"/>
        <dbReference type="EC" id="1.5.1.25"/>
    </reaction>
    <physiologicalReaction direction="right-to-left" evidence="8">
        <dbReference type="Rhea" id="RHEA:12506"/>
    </physiologicalReaction>
</comment>
<evidence type="ECO:0000256" key="1">
    <source>
        <dbReference type="ARBA" id="ARBA00008903"/>
    </source>
</evidence>
<dbReference type="EC" id="1.5.1.1" evidence="16"/>
<dbReference type="GO" id="GO:0005737">
    <property type="term" value="C:cytoplasm"/>
    <property type="evidence" value="ECO:0007669"/>
    <property type="project" value="TreeGrafter"/>
</dbReference>
<dbReference type="Pfam" id="PF02423">
    <property type="entry name" value="OCD_Mu_crystall"/>
    <property type="match status" value="1"/>
</dbReference>
<comment type="subunit">
    <text evidence="15">Homodimer. Binds the thyroid hormone triiodothyronine (T3); T3 binding inhibits enzymatic activity.</text>
</comment>
<reference evidence="18" key="1">
    <citation type="journal article" date="2024" name="Gigascience">
        <title>Chromosome-level genome of the poultry shaft louse Menopon gallinae provides insight into the host-switching and adaptive evolution of parasitic lice.</title>
        <authorList>
            <person name="Xu Y."/>
            <person name="Ma L."/>
            <person name="Liu S."/>
            <person name="Liang Y."/>
            <person name="Liu Q."/>
            <person name="He Z."/>
            <person name="Tian L."/>
            <person name="Duan Y."/>
            <person name="Cai W."/>
            <person name="Li H."/>
            <person name="Song F."/>
        </authorList>
    </citation>
    <scope>NUCLEOTIDE SEQUENCE</scope>
    <source>
        <strain evidence="18">Cailab_2023a</strain>
    </source>
</reference>
<evidence type="ECO:0000256" key="4">
    <source>
        <dbReference type="ARBA" id="ARBA00033420"/>
    </source>
</evidence>
<dbReference type="PIRSF" id="PIRSF001439">
    <property type="entry name" value="CryM"/>
    <property type="match status" value="1"/>
</dbReference>
<evidence type="ECO:0000313" key="18">
    <source>
        <dbReference type="EMBL" id="KAL0272826.1"/>
    </source>
</evidence>
<evidence type="ECO:0000256" key="11">
    <source>
        <dbReference type="ARBA" id="ARBA00093250"/>
    </source>
</evidence>
<dbReference type="EMBL" id="JARGDH010000003">
    <property type="protein sequence ID" value="KAL0272826.1"/>
    <property type="molecule type" value="Genomic_DNA"/>
</dbReference>
<dbReference type="GO" id="GO:0050241">
    <property type="term" value="F:pyrroline-2-carboxylate reductase activity"/>
    <property type="evidence" value="ECO:0007669"/>
    <property type="project" value="UniProtKB-EC"/>
</dbReference>
<comment type="catalytic activity">
    <reaction evidence="11">
        <text>(S)-cystathionine ketimine + NADH + 2 H(+) = (3R,5S)-2,3,5,6,7-pentahydro-1,4-thiazepine-3,5-dicarboxylate + NAD(+)</text>
        <dbReference type="Rhea" id="RHEA:68032"/>
        <dbReference type="ChEBI" id="CHEBI:15378"/>
        <dbReference type="ChEBI" id="CHEBI:57540"/>
        <dbReference type="ChEBI" id="CHEBI:57945"/>
        <dbReference type="ChEBI" id="CHEBI:176808"/>
        <dbReference type="ChEBI" id="CHEBI:176810"/>
    </reaction>
    <physiologicalReaction direction="left-to-right" evidence="11">
        <dbReference type="Rhea" id="RHEA:68033"/>
    </physiologicalReaction>
</comment>
<comment type="catalytic activity">
    <reaction evidence="13">
        <text>L-proline + NAD(+) = 1-pyrroline-2-carboxylate + NADH + H(+)</text>
        <dbReference type="Rhea" id="RHEA:20321"/>
        <dbReference type="ChEBI" id="CHEBI:15378"/>
        <dbReference type="ChEBI" id="CHEBI:39785"/>
        <dbReference type="ChEBI" id="CHEBI:57540"/>
        <dbReference type="ChEBI" id="CHEBI:57945"/>
        <dbReference type="ChEBI" id="CHEBI:60039"/>
        <dbReference type="EC" id="1.5.1.1"/>
    </reaction>
    <physiologicalReaction direction="right-to-left" evidence="13">
        <dbReference type="Rhea" id="RHEA:20323"/>
    </physiologicalReaction>
</comment>
<proteinExistence type="inferred from homology"/>
<protein>
    <recommendedName>
        <fullName evidence="3">Ketimine reductase mu-crystallin</fullName>
        <ecNumber evidence="16">1.5.1.1</ecNumber>
        <ecNumber evidence="2">1.5.1.25</ecNumber>
    </recommendedName>
    <alternativeName>
        <fullName evidence="17">1-piperideine-2-carboxylate/1-pyrroline-2-carboxylate reductase</fullName>
    </alternativeName>
    <alternativeName>
        <fullName evidence="4">NADP-regulated thyroid-hormone-binding protein</fullName>
    </alternativeName>
</protein>
<evidence type="ECO:0000256" key="10">
    <source>
        <dbReference type="ARBA" id="ARBA00093248"/>
    </source>
</evidence>
<evidence type="ECO:0000256" key="12">
    <source>
        <dbReference type="ARBA" id="ARBA00093263"/>
    </source>
</evidence>
<evidence type="ECO:0000256" key="16">
    <source>
        <dbReference type="ARBA" id="ARBA00093598"/>
    </source>
</evidence>
<gene>
    <name evidence="18" type="ORF">PYX00_005655</name>
</gene>
<evidence type="ECO:0000256" key="14">
    <source>
        <dbReference type="ARBA" id="ARBA00093273"/>
    </source>
</evidence>
<evidence type="ECO:0000256" key="8">
    <source>
        <dbReference type="ARBA" id="ARBA00093226"/>
    </source>
</evidence>
<dbReference type="InterPro" id="IPR023401">
    <property type="entry name" value="ODC_N"/>
</dbReference>
<evidence type="ECO:0000256" key="15">
    <source>
        <dbReference type="ARBA" id="ARBA00093567"/>
    </source>
</evidence>
<comment type="catalytic activity">
    <reaction evidence="12">
        <text>(3R)-1,4-thiomorpholine-3-carboxylate + NADP(+) = 3,4-dehydrothiomorpholine-3-carboxylate + NADPH + 2 H(+)</text>
        <dbReference type="Rhea" id="RHEA:12500"/>
        <dbReference type="ChEBI" id="CHEBI:15378"/>
        <dbReference type="ChEBI" id="CHEBI:57783"/>
        <dbReference type="ChEBI" id="CHEBI:58349"/>
        <dbReference type="ChEBI" id="CHEBI:58517"/>
        <dbReference type="ChEBI" id="CHEBI:176873"/>
        <dbReference type="EC" id="1.5.1.25"/>
    </reaction>
    <physiologicalReaction direction="right-to-left" evidence="12">
        <dbReference type="Rhea" id="RHEA:12502"/>
    </physiologicalReaction>
</comment>
<comment type="similarity">
    <text evidence="1">Belongs to the ornithine cyclodeaminase/mu-crystallin family.</text>
</comment>
<evidence type="ECO:0000256" key="6">
    <source>
        <dbReference type="ARBA" id="ARBA00093197"/>
    </source>
</evidence>
<dbReference type="GO" id="GO:0042562">
    <property type="term" value="F:hormone binding"/>
    <property type="evidence" value="ECO:0007669"/>
    <property type="project" value="TreeGrafter"/>
</dbReference>
<comment type="caution">
    <text evidence="18">The sequence shown here is derived from an EMBL/GenBank/DDBJ whole genome shotgun (WGS) entry which is preliminary data.</text>
</comment>
<evidence type="ECO:0000256" key="5">
    <source>
        <dbReference type="ARBA" id="ARBA00093190"/>
    </source>
</evidence>
<name>A0AAW2HSZ3_9NEOP</name>
<evidence type="ECO:0000256" key="3">
    <source>
        <dbReference type="ARBA" id="ARBA00015173"/>
    </source>
</evidence>
<dbReference type="AlphaFoldDB" id="A0AAW2HSZ3"/>
<comment type="catalytic activity">
    <reaction evidence="7">
        <text>L-proline + NADP(+) = 1-pyrroline-2-carboxylate + NADPH + H(+)</text>
        <dbReference type="Rhea" id="RHEA:20317"/>
        <dbReference type="ChEBI" id="CHEBI:15378"/>
        <dbReference type="ChEBI" id="CHEBI:39785"/>
        <dbReference type="ChEBI" id="CHEBI:57783"/>
        <dbReference type="ChEBI" id="CHEBI:58349"/>
        <dbReference type="ChEBI" id="CHEBI:60039"/>
        <dbReference type="EC" id="1.5.1.1"/>
    </reaction>
    <physiologicalReaction direction="right-to-left" evidence="7">
        <dbReference type="Rhea" id="RHEA:20319"/>
    </physiologicalReaction>
</comment>
<dbReference type="GO" id="GO:0047127">
    <property type="term" value="F:thiomorpholine-carboxylate dehydrogenase activity"/>
    <property type="evidence" value="ECO:0007669"/>
    <property type="project" value="UniProtKB-EC"/>
</dbReference>
<dbReference type="Gene3D" id="3.40.50.720">
    <property type="entry name" value="NAD(P)-binding Rossmann-like Domain"/>
    <property type="match status" value="1"/>
</dbReference>
<comment type="catalytic activity">
    <reaction evidence="6">
        <text>Delta(2)-thiazoline-2-carboxylate + NADPH + 2 H(+) = L-thiazolidine-2-carboxylate + NADP(+)</text>
        <dbReference type="Rhea" id="RHEA:68072"/>
        <dbReference type="ChEBI" id="CHEBI:15378"/>
        <dbReference type="ChEBI" id="CHEBI:57783"/>
        <dbReference type="ChEBI" id="CHEBI:58349"/>
        <dbReference type="ChEBI" id="CHEBI:176895"/>
        <dbReference type="ChEBI" id="CHEBI:176896"/>
    </reaction>
    <physiologicalReaction direction="left-to-right" evidence="6">
        <dbReference type="Rhea" id="RHEA:68073"/>
    </physiologicalReaction>
</comment>
<evidence type="ECO:0000256" key="2">
    <source>
        <dbReference type="ARBA" id="ARBA00012883"/>
    </source>
</evidence>
<dbReference type="PANTHER" id="PTHR13812:SF19">
    <property type="entry name" value="KETIMINE REDUCTASE MU-CRYSTALLIN"/>
    <property type="match status" value="1"/>
</dbReference>
<comment type="catalytic activity">
    <reaction evidence="9">
        <text>(S)-cystathionine ketimine + NADPH + 2 H(+) = (3R,5S)-2,3,5,6,7-pentahydro-1,4-thiazepine-3,5-dicarboxylate + NADP(+)</text>
        <dbReference type="Rhea" id="RHEA:68036"/>
        <dbReference type="ChEBI" id="CHEBI:15378"/>
        <dbReference type="ChEBI" id="CHEBI:57783"/>
        <dbReference type="ChEBI" id="CHEBI:58349"/>
        <dbReference type="ChEBI" id="CHEBI:176808"/>
        <dbReference type="ChEBI" id="CHEBI:176810"/>
    </reaction>
    <physiologicalReaction direction="left-to-right" evidence="9">
        <dbReference type="Rhea" id="RHEA:68037"/>
    </physiologicalReaction>
</comment>
<evidence type="ECO:0000256" key="9">
    <source>
        <dbReference type="ARBA" id="ARBA00093227"/>
    </source>
</evidence>
<comment type="catalytic activity">
    <reaction evidence="10">
        <text>(R)-lanthionine ketimine + NADPH + 2 H(+) = (3R,5R)-1,4-thiomorpholine-3,5-dicarboxylate + NADP(+)</text>
        <dbReference type="Rhea" id="RHEA:68040"/>
        <dbReference type="ChEBI" id="CHEBI:15378"/>
        <dbReference type="ChEBI" id="CHEBI:57783"/>
        <dbReference type="ChEBI" id="CHEBI:58349"/>
        <dbReference type="ChEBI" id="CHEBI:176891"/>
        <dbReference type="ChEBI" id="CHEBI:176892"/>
    </reaction>
    <physiologicalReaction direction="left-to-right" evidence="10">
        <dbReference type="Rhea" id="RHEA:68041"/>
    </physiologicalReaction>
</comment>
<accession>A0AAW2HSZ3</accession>
<sequence>MASSLLYISEDEVQSLLNKDDLFSVIEQAFADVSSKTEGLIIQPPRGFMHMPSKNAVLLTMPGLSERRKALACKIVTSFVNNPKNYNLPSILANIMLFDPETGRMRAVVAGTAITEWRTACASAVATKHLSTKRKVLAVLGAGKQGRIHIIAFQHFFQFEKVRLWNRTHANAVKLATELKQKFGIEVEVFQTVKDCTRDADVIVTATYSSQPIVKYEDIKPDAFINAVGAGINHHSELHTDIYEKSTIYTDSLTNAKVELKGLEDQGFRICGEVGEVINGTKSKESGLVIFHSLGMAVEDAVAAELIYNAFQRKQGSAV</sequence>
<dbReference type="PANTHER" id="PTHR13812">
    <property type="entry name" value="KETIMINE REDUCTASE MU-CRYSTALLIN"/>
    <property type="match status" value="1"/>
</dbReference>
<dbReference type="Gene3D" id="3.30.1780.10">
    <property type="entry name" value="ornithine cyclodeaminase, domain 1"/>
    <property type="match status" value="1"/>
</dbReference>
<comment type="catalytic activity">
    <reaction evidence="14">
        <text>L-pipecolate + NADP(+) = Delta(1)-piperideine-2-carboxylate + NADPH + H(+)</text>
        <dbReference type="Rhea" id="RHEA:12524"/>
        <dbReference type="ChEBI" id="CHEBI:15378"/>
        <dbReference type="ChEBI" id="CHEBI:57783"/>
        <dbReference type="ChEBI" id="CHEBI:58349"/>
        <dbReference type="ChEBI" id="CHEBI:61185"/>
        <dbReference type="ChEBI" id="CHEBI:77631"/>
        <dbReference type="EC" id="1.5.1.1"/>
    </reaction>
    <physiologicalReaction direction="right-to-left" evidence="14">
        <dbReference type="Rhea" id="RHEA:12526"/>
    </physiologicalReaction>
</comment>
<comment type="catalytic activity">
    <reaction evidence="5">
        <text>L-pipecolate + NAD(+) = Delta(1)-piperideine-2-carboxylate + NADH + H(+)</text>
        <dbReference type="Rhea" id="RHEA:30807"/>
        <dbReference type="ChEBI" id="CHEBI:15378"/>
        <dbReference type="ChEBI" id="CHEBI:57540"/>
        <dbReference type="ChEBI" id="CHEBI:57945"/>
        <dbReference type="ChEBI" id="CHEBI:61185"/>
        <dbReference type="ChEBI" id="CHEBI:77631"/>
        <dbReference type="EC" id="1.5.1.1"/>
    </reaction>
    <physiologicalReaction direction="right-to-left" evidence="5">
        <dbReference type="Rhea" id="RHEA:30809"/>
    </physiologicalReaction>
</comment>
<evidence type="ECO:0000256" key="13">
    <source>
        <dbReference type="ARBA" id="ARBA00093264"/>
    </source>
</evidence>
<dbReference type="EC" id="1.5.1.25" evidence="2"/>
<dbReference type="InterPro" id="IPR003462">
    <property type="entry name" value="ODC_Mu_crystall"/>
</dbReference>
<dbReference type="SUPFAM" id="SSF51735">
    <property type="entry name" value="NAD(P)-binding Rossmann-fold domains"/>
    <property type="match status" value="1"/>
</dbReference>
<evidence type="ECO:0000256" key="17">
    <source>
        <dbReference type="ARBA" id="ARBA00093650"/>
    </source>
</evidence>
<evidence type="ECO:0000256" key="7">
    <source>
        <dbReference type="ARBA" id="ARBA00093203"/>
    </source>
</evidence>
<organism evidence="18">
    <name type="scientific">Menopon gallinae</name>
    <name type="common">poultry shaft louse</name>
    <dbReference type="NCBI Taxonomy" id="328185"/>
    <lineage>
        <taxon>Eukaryota</taxon>
        <taxon>Metazoa</taxon>
        <taxon>Ecdysozoa</taxon>
        <taxon>Arthropoda</taxon>
        <taxon>Hexapoda</taxon>
        <taxon>Insecta</taxon>
        <taxon>Pterygota</taxon>
        <taxon>Neoptera</taxon>
        <taxon>Paraneoptera</taxon>
        <taxon>Psocodea</taxon>
        <taxon>Troctomorpha</taxon>
        <taxon>Phthiraptera</taxon>
        <taxon>Amblycera</taxon>
        <taxon>Menoponidae</taxon>
        <taxon>Menopon</taxon>
    </lineage>
</organism>